<name>A0AA41QZ03_9MICO</name>
<reference evidence="2" key="1">
    <citation type="submission" date="2022-03" db="EMBL/GenBank/DDBJ databases">
        <title>Cryobacterium sp. nov. strain ZS14-85, isolated from Antarctic soil.</title>
        <authorList>
            <person name="Li J."/>
            <person name="Niu G."/>
        </authorList>
    </citation>
    <scope>NUCLEOTIDE SEQUENCE</scope>
    <source>
        <strain evidence="2">ZS14-85</strain>
    </source>
</reference>
<comment type="caution">
    <text evidence="2">The sequence shown here is derived from an EMBL/GenBank/DDBJ whole genome shotgun (WGS) entry which is preliminary data.</text>
</comment>
<evidence type="ECO:0000313" key="3">
    <source>
        <dbReference type="Proteomes" id="UP001165341"/>
    </source>
</evidence>
<keyword evidence="3" id="KW-1185">Reference proteome</keyword>
<sequence length="177" mass="17787">MPDVPDVPEVPDADDPTASLIAELTRRGLTIAVAESLTGGALAAELIRIPGASVVVAGGIVAYQTELKHTLLGVDPALLAANGPVDPEVARQMAGGARRRLTLGGRSADIGVSTTGVAGPDPQGGRQPGTVYLGLSIGTETSAVALDLTGDRAAIRAKTVRAAVEAVRALIATLPTE</sequence>
<accession>A0AA41QZ03</accession>
<evidence type="ECO:0000313" key="2">
    <source>
        <dbReference type="EMBL" id="MCI4660132.1"/>
    </source>
</evidence>
<proteinExistence type="predicted"/>
<dbReference type="Pfam" id="PF02464">
    <property type="entry name" value="CinA"/>
    <property type="match status" value="1"/>
</dbReference>
<dbReference type="AlphaFoldDB" id="A0AA41QZ03"/>
<dbReference type="InterPro" id="IPR036653">
    <property type="entry name" value="CinA-like_C"/>
</dbReference>
<dbReference type="SUPFAM" id="SSF142433">
    <property type="entry name" value="CinA-like"/>
    <property type="match status" value="1"/>
</dbReference>
<gene>
    <name evidence="2" type="ORF">MQH31_20175</name>
</gene>
<dbReference type="NCBIfam" id="TIGR00199">
    <property type="entry name" value="PncC_domain"/>
    <property type="match status" value="1"/>
</dbReference>
<dbReference type="InterPro" id="IPR008136">
    <property type="entry name" value="CinA_C"/>
</dbReference>
<organism evidence="2 3">
    <name type="scientific">Cryobacterium zhongshanensis</name>
    <dbReference type="NCBI Taxonomy" id="2928153"/>
    <lineage>
        <taxon>Bacteria</taxon>
        <taxon>Bacillati</taxon>
        <taxon>Actinomycetota</taxon>
        <taxon>Actinomycetes</taxon>
        <taxon>Micrococcales</taxon>
        <taxon>Microbacteriaceae</taxon>
        <taxon>Cryobacterium</taxon>
    </lineage>
</organism>
<dbReference type="EMBL" id="JALGAR010000010">
    <property type="protein sequence ID" value="MCI4660132.1"/>
    <property type="molecule type" value="Genomic_DNA"/>
</dbReference>
<dbReference type="RefSeq" id="WP_243013563.1">
    <property type="nucleotide sequence ID" value="NZ_JALGAR010000010.1"/>
</dbReference>
<evidence type="ECO:0000259" key="1">
    <source>
        <dbReference type="Pfam" id="PF02464"/>
    </source>
</evidence>
<protein>
    <submittedName>
        <fullName evidence="2">CinA family protein</fullName>
    </submittedName>
</protein>
<dbReference type="Gene3D" id="3.90.950.20">
    <property type="entry name" value="CinA-like"/>
    <property type="match status" value="1"/>
</dbReference>
<feature type="domain" description="CinA C-terminal" evidence="1">
    <location>
        <begin position="18"/>
        <end position="170"/>
    </location>
</feature>
<dbReference type="Proteomes" id="UP001165341">
    <property type="component" value="Unassembled WGS sequence"/>
</dbReference>